<reference evidence="1 2" key="1">
    <citation type="submission" date="2018-03" db="EMBL/GenBank/DDBJ databases">
        <title>Draft genome sequence of the first documented clinical Siccibacter turicensis isolate in Austria.</title>
        <authorList>
            <person name="Lepuschitz S."/>
            <person name="Pekard-Amenitsch S."/>
            <person name="Haunold R."/>
            <person name="Schill S."/>
            <person name="Mach R."/>
            <person name="Allerberger F."/>
            <person name="Ruppitsch W."/>
            <person name="Forsythe S.J."/>
        </authorList>
    </citation>
    <scope>NUCLEOTIDE SEQUENCE [LARGE SCALE GENOMIC DNA]</scope>
    <source>
        <strain evidence="1 2">6100069499-17</strain>
    </source>
</reference>
<evidence type="ECO:0000313" key="1">
    <source>
        <dbReference type="EMBL" id="PSN06883.1"/>
    </source>
</evidence>
<gene>
    <name evidence="1" type="ORF">C7G83_14885</name>
</gene>
<dbReference type="RefSeq" id="WP_106877799.1">
    <property type="nucleotide sequence ID" value="NZ_PYEP01000006.1"/>
</dbReference>
<organism evidence="1 2">
    <name type="scientific">Siccibacter turicensis</name>
    <dbReference type="NCBI Taxonomy" id="357233"/>
    <lineage>
        <taxon>Bacteria</taxon>
        <taxon>Pseudomonadati</taxon>
        <taxon>Pseudomonadota</taxon>
        <taxon>Gammaproteobacteria</taxon>
        <taxon>Enterobacterales</taxon>
        <taxon>Enterobacteriaceae</taxon>
        <taxon>Siccibacter</taxon>
    </lineage>
</organism>
<evidence type="ECO:0000313" key="2">
    <source>
        <dbReference type="Proteomes" id="UP000240212"/>
    </source>
</evidence>
<dbReference type="EMBL" id="PYEP01000006">
    <property type="protein sequence ID" value="PSN06883.1"/>
    <property type="molecule type" value="Genomic_DNA"/>
</dbReference>
<accession>A0A2P8VH64</accession>
<protein>
    <recommendedName>
        <fullName evidence="3">DUF4056 domain-containing protein</fullName>
    </recommendedName>
</protein>
<dbReference type="OrthoDB" id="6629090at2"/>
<sequence length="233" mass="26950">MSSREDIIDLSQYGSANQLRRGLIYSELLGWIDLGHARGDDIRDTLFKMSCGEASGAPWYLIQYEQMMSVGRISTGRYVRWNIKKGRSQIEQHSIMLAMLLQTARAFENWQSQHLFNWYTDSGFSGEDLVSDLLGFYRVVAPRNYWQDLKPVSREAALRRWDFYGPVGNYKNRSFIPLLFPDPQEKFIAHKPFKGKLPFFMRTIEPFTAFDNGTVCIIDRAGIINKLGMVVIQ</sequence>
<evidence type="ECO:0008006" key="3">
    <source>
        <dbReference type="Google" id="ProtNLM"/>
    </source>
</evidence>
<proteinExistence type="predicted"/>
<name>A0A2P8VH64_9ENTR</name>
<dbReference type="AlphaFoldDB" id="A0A2P8VH64"/>
<comment type="caution">
    <text evidence="1">The sequence shown here is derived from an EMBL/GenBank/DDBJ whole genome shotgun (WGS) entry which is preliminary data.</text>
</comment>
<dbReference type="Proteomes" id="UP000240212">
    <property type="component" value="Unassembled WGS sequence"/>
</dbReference>
<keyword evidence="2" id="KW-1185">Reference proteome</keyword>